<evidence type="ECO:0000256" key="6">
    <source>
        <dbReference type="ARBA" id="ARBA00023157"/>
    </source>
</evidence>
<dbReference type="AlphaFoldDB" id="A0A9D4CWG4"/>
<dbReference type="InterPro" id="IPR000742">
    <property type="entry name" value="EGF"/>
</dbReference>
<dbReference type="GO" id="GO:0005509">
    <property type="term" value="F:calcium ion binding"/>
    <property type="evidence" value="ECO:0007669"/>
    <property type="project" value="InterPro"/>
</dbReference>
<keyword evidence="4" id="KW-0732">Signal</keyword>
<evidence type="ECO:0000313" key="12">
    <source>
        <dbReference type="Proteomes" id="UP000828390"/>
    </source>
</evidence>
<dbReference type="Gene3D" id="2.10.25.10">
    <property type="entry name" value="Laminin"/>
    <property type="match status" value="2"/>
</dbReference>
<evidence type="ECO:0000256" key="3">
    <source>
        <dbReference type="ARBA" id="ARBA00022536"/>
    </source>
</evidence>
<accession>A0A9D4CWG4</accession>
<dbReference type="FunFam" id="2.10.25.10:FF:000038">
    <property type="entry name" value="Fibrillin 2"/>
    <property type="match status" value="1"/>
</dbReference>
<evidence type="ECO:0000256" key="2">
    <source>
        <dbReference type="ARBA" id="ARBA00022525"/>
    </source>
</evidence>
<dbReference type="PROSITE" id="PS50026">
    <property type="entry name" value="EGF_3"/>
    <property type="match status" value="1"/>
</dbReference>
<dbReference type="PROSITE" id="PS00010">
    <property type="entry name" value="ASX_HYDROXYL"/>
    <property type="match status" value="2"/>
</dbReference>
<protein>
    <recommendedName>
        <fullName evidence="10">EGF-like domain-containing protein</fullName>
    </recommendedName>
</protein>
<evidence type="ECO:0000313" key="11">
    <source>
        <dbReference type="EMBL" id="KAH3734791.1"/>
    </source>
</evidence>
<keyword evidence="7" id="KW-0325">Glycoprotein</keyword>
<comment type="caution">
    <text evidence="11">The sequence shown here is derived from an EMBL/GenBank/DDBJ whole genome shotgun (WGS) entry which is preliminary data.</text>
</comment>
<dbReference type="InterPro" id="IPR000152">
    <property type="entry name" value="EGF-type_Asp/Asn_hydroxyl_site"/>
</dbReference>
<dbReference type="FunFam" id="2.10.25.10:FF:000010">
    <property type="entry name" value="Pro-epidermal growth factor"/>
    <property type="match status" value="1"/>
</dbReference>
<dbReference type="SMART" id="SM00181">
    <property type="entry name" value="EGF"/>
    <property type="match status" value="2"/>
</dbReference>
<proteinExistence type="predicted"/>
<keyword evidence="6" id="KW-1015">Disulfide bond</keyword>
<dbReference type="InterPro" id="IPR051145">
    <property type="entry name" value="GAS-SHBG-PROS"/>
</dbReference>
<evidence type="ECO:0000256" key="9">
    <source>
        <dbReference type="SAM" id="MobiDB-lite"/>
    </source>
</evidence>
<reference evidence="11" key="1">
    <citation type="journal article" date="2019" name="bioRxiv">
        <title>The Genome of the Zebra Mussel, Dreissena polymorpha: A Resource for Invasive Species Research.</title>
        <authorList>
            <person name="McCartney M.A."/>
            <person name="Auch B."/>
            <person name="Kono T."/>
            <person name="Mallez S."/>
            <person name="Zhang Y."/>
            <person name="Obille A."/>
            <person name="Becker A."/>
            <person name="Abrahante J.E."/>
            <person name="Garbe J."/>
            <person name="Badalamenti J.P."/>
            <person name="Herman A."/>
            <person name="Mangelson H."/>
            <person name="Liachko I."/>
            <person name="Sullivan S."/>
            <person name="Sone E.D."/>
            <person name="Koren S."/>
            <person name="Silverstein K.A.T."/>
            <person name="Beckman K.B."/>
            <person name="Gohl D.M."/>
        </authorList>
    </citation>
    <scope>NUCLEOTIDE SEQUENCE</scope>
    <source>
        <strain evidence="11">Duluth1</strain>
        <tissue evidence="11">Whole animal</tissue>
    </source>
</reference>
<dbReference type="EMBL" id="JAIWYP010000011">
    <property type="protein sequence ID" value="KAH3734791.1"/>
    <property type="molecule type" value="Genomic_DNA"/>
</dbReference>
<dbReference type="PANTHER" id="PTHR24040">
    <property type="entry name" value="LAMININ G-LIKE DOMAIN-CONTAINING PROTEIN"/>
    <property type="match status" value="1"/>
</dbReference>
<feature type="region of interest" description="Disordered" evidence="9">
    <location>
        <begin position="154"/>
        <end position="173"/>
    </location>
</feature>
<keyword evidence="12" id="KW-1185">Reference proteome</keyword>
<evidence type="ECO:0000259" key="10">
    <source>
        <dbReference type="PROSITE" id="PS50026"/>
    </source>
</evidence>
<keyword evidence="3 8" id="KW-0245">EGF-like domain</keyword>
<dbReference type="GO" id="GO:0005576">
    <property type="term" value="C:extracellular region"/>
    <property type="evidence" value="ECO:0007669"/>
    <property type="project" value="UniProtKB-SubCell"/>
</dbReference>
<dbReference type="GO" id="GO:0071944">
    <property type="term" value="C:cell periphery"/>
    <property type="evidence" value="ECO:0007669"/>
    <property type="project" value="UniProtKB-ARBA"/>
</dbReference>
<gene>
    <name evidence="11" type="ORF">DPMN_041239</name>
</gene>
<dbReference type="InterPro" id="IPR001881">
    <property type="entry name" value="EGF-like_Ca-bd_dom"/>
</dbReference>
<reference evidence="11" key="2">
    <citation type="submission" date="2020-11" db="EMBL/GenBank/DDBJ databases">
        <authorList>
            <person name="McCartney M.A."/>
            <person name="Auch B."/>
            <person name="Kono T."/>
            <person name="Mallez S."/>
            <person name="Becker A."/>
            <person name="Gohl D.M."/>
            <person name="Silverstein K.A.T."/>
            <person name="Koren S."/>
            <person name="Bechman K.B."/>
            <person name="Herman A."/>
            <person name="Abrahante J.E."/>
            <person name="Garbe J."/>
        </authorList>
    </citation>
    <scope>NUCLEOTIDE SEQUENCE</scope>
    <source>
        <strain evidence="11">Duluth1</strain>
        <tissue evidence="11">Whole animal</tissue>
    </source>
</reference>
<evidence type="ECO:0000256" key="8">
    <source>
        <dbReference type="PROSITE-ProRule" id="PRU00076"/>
    </source>
</evidence>
<dbReference type="CDD" id="cd00054">
    <property type="entry name" value="EGF_CA"/>
    <property type="match status" value="1"/>
</dbReference>
<evidence type="ECO:0000256" key="4">
    <source>
        <dbReference type="ARBA" id="ARBA00022729"/>
    </source>
</evidence>
<dbReference type="SUPFAM" id="SSF57196">
    <property type="entry name" value="EGF/Laminin"/>
    <property type="match status" value="2"/>
</dbReference>
<comment type="subcellular location">
    <subcellularLocation>
        <location evidence="1">Secreted</location>
    </subcellularLocation>
</comment>
<keyword evidence="2" id="KW-0964">Secreted</keyword>
<sequence>MGHTQHCIDLNECDDTKIHDCEHDCLNFVGSYICSCHAGYSLNEDNRTCSDINECHGDTHVCTKQHEMCQNLPGNYSCVCDTGYSRSTLDADCNPTASSVLFGKLSYSIETSININISRVEKEILLQNAGIDAGQLSNGNPLIELLRQLGCAPGQTKNSRSGLIDDVGANKIP</sequence>
<feature type="domain" description="EGF-like" evidence="10">
    <location>
        <begin position="9"/>
        <end position="50"/>
    </location>
</feature>
<keyword evidence="5" id="KW-0677">Repeat</keyword>
<dbReference type="PANTHER" id="PTHR24040:SF13">
    <property type="entry name" value="FIBROPELLIN-1"/>
    <property type="match status" value="1"/>
</dbReference>
<dbReference type="Pfam" id="PF12662">
    <property type="entry name" value="cEGF"/>
    <property type="match status" value="1"/>
</dbReference>
<dbReference type="InterPro" id="IPR018097">
    <property type="entry name" value="EGF_Ca-bd_CS"/>
</dbReference>
<comment type="caution">
    <text evidence="8">Lacks conserved residue(s) required for the propagation of feature annotation.</text>
</comment>
<dbReference type="Proteomes" id="UP000828390">
    <property type="component" value="Unassembled WGS sequence"/>
</dbReference>
<evidence type="ECO:0000256" key="5">
    <source>
        <dbReference type="ARBA" id="ARBA00022737"/>
    </source>
</evidence>
<dbReference type="InterPro" id="IPR026823">
    <property type="entry name" value="cEGF"/>
</dbReference>
<evidence type="ECO:0000256" key="7">
    <source>
        <dbReference type="ARBA" id="ARBA00023180"/>
    </source>
</evidence>
<evidence type="ECO:0000256" key="1">
    <source>
        <dbReference type="ARBA" id="ARBA00004613"/>
    </source>
</evidence>
<dbReference type="PROSITE" id="PS01187">
    <property type="entry name" value="EGF_CA"/>
    <property type="match status" value="1"/>
</dbReference>
<organism evidence="11 12">
    <name type="scientific">Dreissena polymorpha</name>
    <name type="common">Zebra mussel</name>
    <name type="synonym">Mytilus polymorpha</name>
    <dbReference type="NCBI Taxonomy" id="45954"/>
    <lineage>
        <taxon>Eukaryota</taxon>
        <taxon>Metazoa</taxon>
        <taxon>Spiralia</taxon>
        <taxon>Lophotrochozoa</taxon>
        <taxon>Mollusca</taxon>
        <taxon>Bivalvia</taxon>
        <taxon>Autobranchia</taxon>
        <taxon>Heteroconchia</taxon>
        <taxon>Euheterodonta</taxon>
        <taxon>Imparidentia</taxon>
        <taxon>Neoheterodontei</taxon>
        <taxon>Myida</taxon>
        <taxon>Dreissenoidea</taxon>
        <taxon>Dreissenidae</taxon>
        <taxon>Dreissena</taxon>
    </lineage>
</organism>
<dbReference type="PROSITE" id="PS01186">
    <property type="entry name" value="EGF_2"/>
    <property type="match status" value="2"/>
</dbReference>
<dbReference type="SMART" id="SM00179">
    <property type="entry name" value="EGF_CA"/>
    <property type="match status" value="2"/>
</dbReference>
<name>A0A9D4CWG4_DREPO</name>